<dbReference type="InterPro" id="IPR007890">
    <property type="entry name" value="CHASE2"/>
</dbReference>
<dbReference type="GO" id="GO:0016829">
    <property type="term" value="F:lyase activity"/>
    <property type="evidence" value="ECO:0007669"/>
    <property type="project" value="UniProtKB-KW"/>
</dbReference>
<comment type="caution">
    <text evidence="3">The sequence shown here is derived from an EMBL/GenBank/DDBJ whole genome shotgun (WGS) entry which is preliminary data.</text>
</comment>
<dbReference type="SMART" id="SM00044">
    <property type="entry name" value="CYCc"/>
    <property type="match status" value="1"/>
</dbReference>
<keyword evidence="1" id="KW-0472">Membrane</keyword>
<dbReference type="RefSeq" id="WP_416204446.1">
    <property type="nucleotide sequence ID" value="NZ_JBBKTX010000001.1"/>
</dbReference>
<dbReference type="EMBL" id="JBBKTX010000001">
    <property type="protein sequence ID" value="MFK4750902.1"/>
    <property type="molecule type" value="Genomic_DNA"/>
</dbReference>
<dbReference type="PROSITE" id="PS50125">
    <property type="entry name" value="GUANYLATE_CYCLASE_2"/>
    <property type="match status" value="1"/>
</dbReference>
<dbReference type="Gene3D" id="3.30.70.1230">
    <property type="entry name" value="Nucleotide cyclase"/>
    <property type="match status" value="1"/>
</dbReference>
<dbReference type="PANTHER" id="PTHR43081:SF1">
    <property type="entry name" value="ADENYLATE CYCLASE, TERMINAL-DIFFERENTIATION SPECIFIC"/>
    <property type="match status" value="1"/>
</dbReference>
<feature type="transmembrane region" description="Helical" evidence="1">
    <location>
        <begin position="400"/>
        <end position="417"/>
    </location>
</feature>
<protein>
    <submittedName>
        <fullName evidence="3">Adenylate/guanylate cyclase domain-containing protein</fullName>
        <ecNumber evidence="3">4.6.1.-</ecNumber>
    </submittedName>
</protein>
<sequence length="738" mass="82065">MFFAPFDKRLLRRRVPVYAGILITVCLTLACNRLESGSGFWLQRLDYLLYDWRFGLLSDHYAGDADSRVPVIVVDIDESSLAEQGRWPWSRRQLSQLLTRLADAGVAVVGLDIVLAEAEQQPLGRWLDTVPEQQRLMLLELMKSAPDPDTLLASTMRRLDVVAGFFFSDNSTDTRGVLPAPVAQLPSGVPMTFLASPGYNGNLPLFAEASAGAGFVSTFTDRDGSIRRTPLVMRYGDQLYPSLSLAMVMIYLLDWQLETEIVRLGDVMVPRQLAVAGIQVRTDALGRVIVPYKGPARSYRYISAADIMAGRVASDVLEGALVLVGTSAQGLADLRTTPVGTQYPGVEVHANVIDALLNGSFPYRPEWEPGATFLLMILTGLLLSVVLPGMGPLRAIPSSIAALLLVVVINAICWSMGLDLPLAPLILLCFTLVILNLGYGFVYESRSRRTLKGMFDQYVPPAHIEKMLDDPAAYQFQGDNRQMTVLFSDIRSFTSISEGLPANELKQLLSSYFTPVTKTIFDHEGTIDKYVGDMVMAFWGAPLDDVDHASHAVAAALAMIEVTRTLEQPFALRGWPRLVAGIGVNTGAMNVGDMGSSYRRAYTVLGDAVNLGSRLESLTKYYGVDVLVGENTRHQALEFEYRFVDRIQVKGKLEALDVFEPLGLISETSAATREELDYHRRAMDLYICANWRAAREAFDELVWRYPQCKLYQVFQERLREWEMLPPSDWDGSFQHQQK</sequence>
<dbReference type="Pfam" id="PF05226">
    <property type="entry name" value="CHASE2"/>
    <property type="match status" value="1"/>
</dbReference>
<dbReference type="Pfam" id="PF00211">
    <property type="entry name" value="Guanylate_cyc"/>
    <property type="match status" value="1"/>
</dbReference>
<feature type="transmembrane region" description="Helical" evidence="1">
    <location>
        <begin position="423"/>
        <end position="442"/>
    </location>
</feature>
<dbReference type="EC" id="4.6.1.-" evidence="3"/>
<evidence type="ECO:0000313" key="3">
    <source>
        <dbReference type="EMBL" id="MFK4750902.1"/>
    </source>
</evidence>
<dbReference type="PANTHER" id="PTHR43081">
    <property type="entry name" value="ADENYLATE CYCLASE, TERMINAL-DIFFERENTIATION SPECIFIC-RELATED"/>
    <property type="match status" value="1"/>
</dbReference>
<dbReference type="SUPFAM" id="SSF55073">
    <property type="entry name" value="Nucleotide cyclase"/>
    <property type="match status" value="1"/>
</dbReference>
<reference evidence="3 4" key="1">
    <citation type="submission" date="2024-03" db="EMBL/GenBank/DDBJ databases">
        <title>High-quality draft genome sequence of Oceanobacter sp. wDCs-4.</title>
        <authorList>
            <person name="Dong C."/>
        </authorList>
    </citation>
    <scope>NUCLEOTIDE SEQUENCE [LARGE SCALE GENOMIC DNA]</scope>
    <source>
        <strain evidence="4">wDCs-4</strain>
    </source>
</reference>
<dbReference type="Proteomes" id="UP001620597">
    <property type="component" value="Unassembled WGS sequence"/>
</dbReference>
<dbReference type="InterPro" id="IPR001054">
    <property type="entry name" value="A/G_cyclase"/>
</dbReference>
<keyword evidence="1" id="KW-1133">Transmembrane helix</keyword>
<evidence type="ECO:0000259" key="2">
    <source>
        <dbReference type="PROSITE" id="PS50125"/>
    </source>
</evidence>
<accession>A0ABW8NDA4</accession>
<evidence type="ECO:0000256" key="1">
    <source>
        <dbReference type="SAM" id="Phobius"/>
    </source>
</evidence>
<dbReference type="CDD" id="cd07302">
    <property type="entry name" value="CHD"/>
    <property type="match status" value="1"/>
</dbReference>
<keyword evidence="3" id="KW-0456">Lyase</keyword>
<keyword evidence="1" id="KW-0812">Transmembrane</keyword>
<evidence type="ECO:0000313" key="4">
    <source>
        <dbReference type="Proteomes" id="UP001620597"/>
    </source>
</evidence>
<dbReference type="InterPro" id="IPR029787">
    <property type="entry name" value="Nucleotide_cyclase"/>
</dbReference>
<gene>
    <name evidence="3" type="ORF">WG929_00630</name>
</gene>
<keyword evidence="4" id="KW-1185">Reference proteome</keyword>
<dbReference type="InterPro" id="IPR050697">
    <property type="entry name" value="Adenylyl/Guanylyl_Cyclase_3/4"/>
</dbReference>
<name>A0ABW8NDA4_9GAMM</name>
<organism evidence="3 4">
    <name type="scientific">Oceanobacter antarcticus</name>
    <dbReference type="NCBI Taxonomy" id="3133425"/>
    <lineage>
        <taxon>Bacteria</taxon>
        <taxon>Pseudomonadati</taxon>
        <taxon>Pseudomonadota</taxon>
        <taxon>Gammaproteobacteria</taxon>
        <taxon>Oceanospirillales</taxon>
        <taxon>Oceanospirillaceae</taxon>
        <taxon>Oceanobacter</taxon>
    </lineage>
</organism>
<feature type="transmembrane region" description="Helical" evidence="1">
    <location>
        <begin position="370"/>
        <end position="388"/>
    </location>
</feature>
<proteinExistence type="predicted"/>
<feature type="domain" description="Guanylate cyclase" evidence="2">
    <location>
        <begin position="484"/>
        <end position="616"/>
    </location>
</feature>
<dbReference type="SMART" id="SM01080">
    <property type="entry name" value="CHASE2"/>
    <property type="match status" value="1"/>
</dbReference>